<evidence type="ECO:0000313" key="2">
    <source>
        <dbReference type="Proteomes" id="UP000198324"/>
    </source>
</evidence>
<dbReference type="RefSeq" id="WP_179217071.1">
    <property type="nucleotide sequence ID" value="NZ_FZOC01000008.1"/>
</dbReference>
<name>A0A239CH78_9BACT</name>
<sequence>MIRRLIAAATHFDAAISKRLFARKLVLRRETSFLHPSLAYARIRVERPRGR</sequence>
<dbReference type="Proteomes" id="UP000198324">
    <property type="component" value="Unassembled WGS sequence"/>
</dbReference>
<protein>
    <submittedName>
        <fullName evidence="1">Uncharacterized protein</fullName>
    </submittedName>
</protein>
<dbReference type="AlphaFoldDB" id="A0A239CH78"/>
<organism evidence="1 2">
    <name type="scientific">Humidesulfovibrio mexicanus</name>
    <dbReference type="NCBI Taxonomy" id="147047"/>
    <lineage>
        <taxon>Bacteria</taxon>
        <taxon>Pseudomonadati</taxon>
        <taxon>Thermodesulfobacteriota</taxon>
        <taxon>Desulfovibrionia</taxon>
        <taxon>Desulfovibrionales</taxon>
        <taxon>Desulfovibrionaceae</taxon>
        <taxon>Humidesulfovibrio</taxon>
    </lineage>
</organism>
<accession>A0A239CH78</accession>
<reference evidence="1 2" key="1">
    <citation type="submission" date="2017-06" db="EMBL/GenBank/DDBJ databases">
        <authorList>
            <person name="Kim H.J."/>
            <person name="Triplett B.A."/>
        </authorList>
    </citation>
    <scope>NUCLEOTIDE SEQUENCE [LARGE SCALE GENOMIC DNA]</scope>
    <source>
        <strain evidence="1 2">DSM 13116</strain>
    </source>
</reference>
<proteinExistence type="predicted"/>
<keyword evidence="2" id="KW-1185">Reference proteome</keyword>
<dbReference type="EMBL" id="FZOC01000008">
    <property type="protein sequence ID" value="SNS19460.1"/>
    <property type="molecule type" value="Genomic_DNA"/>
</dbReference>
<evidence type="ECO:0000313" key="1">
    <source>
        <dbReference type="EMBL" id="SNS19460.1"/>
    </source>
</evidence>
<gene>
    <name evidence="1" type="ORF">SAMN04488503_3126</name>
</gene>